<dbReference type="GO" id="GO:0070681">
    <property type="term" value="P:glutaminyl-tRNAGln biosynthesis via transamidation"/>
    <property type="evidence" value="ECO:0007669"/>
    <property type="project" value="TreeGrafter"/>
</dbReference>
<protein>
    <recommendedName>
        <fullName evidence="1">Aspartyl/glutamyl-tRNA(Asn/Gln) amidotransferase subunit C</fullName>
        <shortName evidence="1">Asp/Glu-ADT subunit C</shortName>
        <ecNumber evidence="1">6.3.5.-</ecNumber>
    </recommendedName>
</protein>
<keyword evidence="1" id="KW-0547">Nucleotide-binding</keyword>
<dbReference type="InterPro" id="IPR036113">
    <property type="entry name" value="Asp/Glu-ADT_sf_sub_c"/>
</dbReference>
<comment type="caution">
    <text evidence="3">The sequence shown here is derived from an EMBL/GenBank/DDBJ whole genome shotgun (WGS) entry which is preliminary data.</text>
</comment>
<dbReference type="EC" id="6.3.5.-" evidence="1"/>
<evidence type="ECO:0000256" key="2">
    <source>
        <dbReference type="SAM" id="MobiDB-lite"/>
    </source>
</evidence>
<comment type="subunit">
    <text evidence="1">Heterotrimer of A, B and C subunits.</text>
</comment>
<keyword evidence="1" id="KW-0436">Ligase</keyword>
<organism evidence="3 4">
    <name type="scientific">Egicoccus halophilus</name>
    <dbReference type="NCBI Taxonomy" id="1670830"/>
    <lineage>
        <taxon>Bacteria</taxon>
        <taxon>Bacillati</taxon>
        <taxon>Actinomycetota</taxon>
        <taxon>Nitriliruptoria</taxon>
        <taxon>Egicoccales</taxon>
        <taxon>Egicoccaceae</taxon>
        <taxon>Egicoccus</taxon>
    </lineage>
</organism>
<dbReference type="PANTHER" id="PTHR15004">
    <property type="entry name" value="GLUTAMYL-TRNA(GLN) AMIDOTRANSFERASE SUBUNIT C, MITOCHONDRIAL"/>
    <property type="match status" value="1"/>
</dbReference>
<keyword evidence="4" id="KW-1185">Reference proteome</keyword>
<dbReference type="Gene3D" id="1.10.20.60">
    <property type="entry name" value="Glu-tRNAGln amidotransferase C subunit, N-terminal domain"/>
    <property type="match status" value="1"/>
</dbReference>
<sequence>MSLSADEVRHVARLARLALTDDEVDALAPQLSDILAYAEQVGEVAAQDVEPTTHPFALRDVSRPDEPRPSLPREDVLAAAPHAEQDRFAVPRIVAEEG</sequence>
<reference evidence="3" key="1">
    <citation type="journal article" date="2014" name="Int. J. Syst. Evol. Microbiol.">
        <title>Complete genome sequence of Corynebacterium casei LMG S-19264T (=DSM 44701T), isolated from a smear-ripened cheese.</title>
        <authorList>
            <consortium name="US DOE Joint Genome Institute (JGI-PGF)"/>
            <person name="Walter F."/>
            <person name="Albersmeier A."/>
            <person name="Kalinowski J."/>
            <person name="Ruckert C."/>
        </authorList>
    </citation>
    <scope>NUCLEOTIDE SEQUENCE</scope>
    <source>
        <strain evidence="3">CGMCC 1.14988</strain>
    </source>
</reference>
<dbReference type="HAMAP" id="MF_00122">
    <property type="entry name" value="GatC"/>
    <property type="match status" value="1"/>
</dbReference>
<feature type="compositionally biased region" description="Basic and acidic residues" evidence="2">
    <location>
        <begin position="60"/>
        <end position="72"/>
    </location>
</feature>
<dbReference type="InterPro" id="IPR003837">
    <property type="entry name" value="GatC"/>
</dbReference>
<dbReference type="EMBL" id="BMHA01000006">
    <property type="protein sequence ID" value="GGI06192.1"/>
    <property type="molecule type" value="Genomic_DNA"/>
</dbReference>
<proteinExistence type="inferred from homology"/>
<dbReference type="Pfam" id="PF02686">
    <property type="entry name" value="GatC"/>
    <property type="match status" value="1"/>
</dbReference>
<dbReference type="AlphaFoldDB" id="A0A8J3ES06"/>
<evidence type="ECO:0000313" key="4">
    <source>
        <dbReference type="Proteomes" id="UP000650511"/>
    </source>
</evidence>
<dbReference type="SUPFAM" id="SSF141000">
    <property type="entry name" value="Glu-tRNAGln amidotransferase C subunit"/>
    <property type="match status" value="1"/>
</dbReference>
<comment type="function">
    <text evidence="1">Allows the formation of correctly charged Asn-tRNA(Asn) or Gln-tRNA(Gln) through the transamidation of misacylated Asp-tRNA(Asn) or Glu-tRNA(Gln) in organisms which lack either or both of asparaginyl-tRNA or glutaminyl-tRNA synthetases. The reaction takes place in the presence of glutamine and ATP through an activated phospho-Asp-tRNA(Asn) or phospho-Glu-tRNA(Gln).</text>
</comment>
<evidence type="ECO:0000313" key="3">
    <source>
        <dbReference type="EMBL" id="GGI06192.1"/>
    </source>
</evidence>
<accession>A0A8J3ES06</accession>
<comment type="catalytic activity">
    <reaction evidence="1">
        <text>L-glutamyl-tRNA(Gln) + L-glutamine + ATP + H2O = L-glutaminyl-tRNA(Gln) + L-glutamate + ADP + phosphate + H(+)</text>
        <dbReference type="Rhea" id="RHEA:17521"/>
        <dbReference type="Rhea" id="RHEA-COMP:9681"/>
        <dbReference type="Rhea" id="RHEA-COMP:9684"/>
        <dbReference type="ChEBI" id="CHEBI:15377"/>
        <dbReference type="ChEBI" id="CHEBI:15378"/>
        <dbReference type="ChEBI" id="CHEBI:29985"/>
        <dbReference type="ChEBI" id="CHEBI:30616"/>
        <dbReference type="ChEBI" id="CHEBI:43474"/>
        <dbReference type="ChEBI" id="CHEBI:58359"/>
        <dbReference type="ChEBI" id="CHEBI:78520"/>
        <dbReference type="ChEBI" id="CHEBI:78521"/>
        <dbReference type="ChEBI" id="CHEBI:456216"/>
    </reaction>
</comment>
<feature type="region of interest" description="Disordered" evidence="2">
    <location>
        <begin position="50"/>
        <end position="72"/>
    </location>
</feature>
<dbReference type="GO" id="GO:0006450">
    <property type="term" value="P:regulation of translational fidelity"/>
    <property type="evidence" value="ECO:0007669"/>
    <property type="project" value="InterPro"/>
</dbReference>
<keyword evidence="1" id="KW-0648">Protein biosynthesis</keyword>
<dbReference type="PANTHER" id="PTHR15004:SF0">
    <property type="entry name" value="GLUTAMYL-TRNA(GLN) AMIDOTRANSFERASE SUBUNIT C, MITOCHONDRIAL"/>
    <property type="match status" value="1"/>
</dbReference>
<dbReference type="Proteomes" id="UP000650511">
    <property type="component" value="Unassembled WGS sequence"/>
</dbReference>
<dbReference type="NCBIfam" id="TIGR00135">
    <property type="entry name" value="gatC"/>
    <property type="match status" value="1"/>
</dbReference>
<keyword evidence="1" id="KW-0067">ATP-binding</keyword>
<dbReference type="RefSeq" id="WP_205745306.1">
    <property type="nucleotide sequence ID" value="NZ_BMHA01000006.1"/>
</dbReference>
<dbReference type="GO" id="GO:0006412">
    <property type="term" value="P:translation"/>
    <property type="evidence" value="ECO:0007669"/>
    <property type="project" value="UniProtKB-UniRule"/>
</dbReference>
<dbReference type="GO" id="GO:0005524">
    <property type="term" value="F:ATP binding"/>
    <property type="evidence" value="ECO:0007669"/>
    <property type="project" value="UniProtKB-KW"/>
</dbReference>
<gene>
    <name evidence="1 3" type="primary">gatC</name>
    <name evidence="3" type="ORF">GCM10011354_17860</name>
</gene>
<comment type="similarity">
    <text evidence="1">Belongs to the GatC family.</text>
</comment>
<dbReference type="GO" id="GO:0050567">
    <property type="term" value="F:glutaminyl-tRNA synthase (glutamine-hydrolyzing) activity"/>
    <property type="evidence" value="ECO:0007669"/>
    <property type="project" value="UniProtKB-UniRule"/>
</dbReference>
<evidence type="ECO:0000256" key="1">
    <source>
        <dbReference type="HAMAP-Rule" id="MF_00122"/>
    </source>
</evidence>
<name>A0A8J3ES06_9ACTN</name>
<comment type="catalytic activity">
    <reaction evidence="1">
        <text>L-aspartyl-tRNA(Asn) + L-glutamine + ATP + H2O = L-asparaginyl-tRNA(Asn) + L-glutamate + ADP + phosphate + 2 H(+)</text>
        <dbReference type="Rhea" id="RHEA:14513"/>
        <dbReference type="Rhea" id="RHEA-COMP:9674"/>
        <dbReference type="Rhea" id="RHEA-COMP:9677"/>
        <dbReference type="ChEBI" id="CHEBI:15377"/>
        <dbReference type="ChEBI" id="CHEBI:15378"/>
        <dbReference type="ChEBI" id="CHEBI:29985"/>
        <dbReference type="ChEBI" id="CHEBI:30616"/>
        <dbReference type="ChEBI" id="CHEBI:43474"/>
        <dbReference type="ChEBI" id="CHEBI:58359"/>
        <dbReference type="ChEBI" id="CHEBI:78515"/>
        <dbReference type="ChEBI" id="CHEBI:78516"/>
        <dbReference type="ChEBI" id="CHEBI:456216"/>
    </reaction>
</comment>
<reference evidence="3" key="2">
    <citation type="submission" date="2020-09" db="EMBL/GenBank/DDBJ databases">
        <authorList>
            <person name="Sun Q."/>
            <person name="Zhou Y."/>
        </authorList>
    </citation>
    <scope>NUCLEOTIDE SEQUENCE</scope>
    <source>
        <strain evidence="3">CGMCC 1.14988</strain>
    </source>
</reference>